<dbReference type="OrthoDB" id="9801899at2"/>
<dbReference type="InterPro" id="IPR005835">
    <property type="entry name" value="NTP_transferase_dom"/>
</dbReference>
<dbReference type="RefSeq" id="WP_128744663.1">
    <property type="nucleotide sequence ID" value="NZ_CP035281.1"/>
</dbReference>
<dbReference type="GO" id="GO:0009243">
    <property type="term" value="P:O antigen biosynthetic process"/>
    <property type="evidence" value="ECO:0007669"/>
    <property type="project" value="InterPro"/>
</dbReference>
<dbReference type="AlphaFoldDB" id="A0A410PSY1"/>
<reference evidence="2 3" key="1">
    <citation type="submission" date="2019-01" db="EMBL/GenBank/DDBJ databases">
        <title>Draft genomes of a novel of Aminipila strains.</title>
        <authorList>
            <person name="Ma S."/>
        </authorList>
    </citation>
    <scope>NUCLEOTIDE SEQUENCE [LARGE SCALE GENOMIC DNA]</scope>
    <source>
        <strain evidence="3">JN-39</strain>
    </source>
</reference>
<dbReference type="NCBIfam" id="TIGR02623">
    <property type="entry name" value="G1P_cyt_trans"/>
    <property type="match status" value="1"/>
</dbReference>
<keyword evidence="2" id="KW-0808">Transferase</keyword>
<dbReference type="KEGG" id="amij:EQM06_01520"/>
<dbReference type="Pfam" id="PF00483">
    <property type="entry name" value="NTP_transferase"/>
    <property type="match status" value="1"/>
</dbReference>
<gene>
    <name evidence="2" type="primary">rfbF</name>
    <name evidence="2" type="ORF">EQM06_01520</name>
</gene>
<dbReference type="EC" id="2.7.7.33" evidence="2"/>
<dbReference type="PANTHER" id="PTHR47183">
    <property type="entry name" value="GLUCOSE-1-PHOSPHATE CYTIDYLYLTRANSFERASE-RELATED"/>
    <property type="match status" value="1"/>
</dbReference>
<proteinExistence type="predicted"/>
<accession>A0A410PSY1</accession>
<keyword evidence="3" id="KW-1185">Reference proteome</keyword>
<name>A0A410PSY1_9FIRM</name>
<keyword evidence="2" id="KW-0548">Nucleotidyltransferase</keyword>
<dbReference type="Proteomes" id="UP000287601">
    <property type="component" value="Chromosome"/>
</dbReference>
<protein>
    <submittedName>
        <fullName evidence="2">Glucose-1-phosphate cytidylyltransferase</fullName>
        <ecNumber evidence="2">2.7.7.33</ecNumber>
    </submittedName>
</protein>
<feature type="domain" description="Nucleotidyl transferase" evidence="1">
    <location>
        <begin position="2"/>
        <end position="214"/>
    </location>
</feature>
<dbReference type="PANTHER" id="PTHR47183:SF1">
    <property type="entry name" value="GLUCOSE-1-PHOSPHATE CYTIDYLYLTRANSFERASE"/>
    <property type="match status" value="1"/>
</dbReference>
<sequence>MKVVILAGGLGTRISEESHLRPKPMIEIGDKPILWHIMKHYSYYGFNEFIICLGYKGHMIKEFFADYYLHMSDVTFDFTAENKMEIHQNVAEPWKVTLVDTGLNTQTGGRLTRIKKYIGNERFMLTYGDGVSNVNLQKLLEFHKKNKKAVTLTAVQPGGRFGVLDIDDETQELNGFVEKAKEDGGWINGGFMVMEPEIFNYLEGDKCVLEKEPMRKMTAEGKTCAYKHVGFWQCMDTQRDKGMLTALWESGKAPWKLWDENRWNQL</sequence>
<dbReference type="InterPro" id="IPR046981">
    <property type="entry name" value="G1P_cyt_trans"/>
</dbReference>
<dbReference type="GO" id="GO:0047343">
    <property type="term" value="F:glucose-1-phosphate cytidylyltransferase activity"/>
    <property type="evidence" value="ECO:0007669"/>
    <property type="project" value="UniProtKB-EC"/>
</dbReference>
<dbReference type="SUPFAM" id="SSF53448">
    <property type="entry name" value="Nucleotide-diphospho-sugar transferases"/>
    <property type="match status" value="1"/>
</dbReference>
<dbReference type="EMBL" id="CP035281">
    <property type="protein sequence ID" value="QAT42009.1"/>
    <property type="molecule type" value="Genomic_DNA"/>
</dbReference>
<dbReference type="Gene3D" id="3.90.550.10">
    <property type="entry name" value="Spore Coat Polysaccharide Biosynthesis Protein SpsA, Chain A"/>
    <property type="match status" value="1"/>
</dbReference>
<dbReference type="InterPro" id="IPR013446">
    <property type="entry name" value="G1P_cyt_trans-like"/>
</dbReference>
<evidence type="ECO:0000313" key="2">
    <source>
        <dbReference type="EMBL" id="QAT42009.1"/>
    </source>
</evidence>
<organism evidence="2 3">
    <name type="scientific">Aminipila luticellarii</name>
    <dbReference type="NCBI Taxonomy" id="2507160"/>
    <lineage>
        <taxon>Bacteria</taxon>
        <taxon>Bacillati</taxon>
        <taxon>Bacillota</taxon>
        <taxon>Clostridia</taxon>
        <taxon>Peptostreptococcales</taxon>
        <taxon>Anaerovoracaceae</taxon>
        <taxon>Aminipila</taxon>
    </lineage>
</organism>
<dbReference type="InterPro" id="IPR029044">
    <property type="entry name" value="Nucleotide-diphossugar_trans"/>
</dbReference>
<dbReference type="CDD" id="cd02524">
    <property type="entry name" value="G1P_cytidylyltransferase"/>
    <property type="match status" value="1"/>
</dbReference>
<evidence type="ECO:0000259" key="1">
    <source>
        <dbReference type="Pfam" id="PF00483"/>
    </source>
</evidence>
<evidence type="ECO:0000313" key="3">
    <source>
        <dbReference type="Proteomes" id="UP000287601"/>
    </source>
</evidence>